<dbReference type="PANTHER" id="PTHR35868:SF3">
    <property type="entry name" value="DUF2804 DOMAIN-CONTAINING PROTEIN"/>
    <property type="match status" value="1"/>
</dbReference>
<reference evidence="1" key="1">
    <citation type="journal article" date="2023" name="Int. J. Syst. Evol. Microbiol.">
        <title>&lt;i&gt;Holtiella tumoricola&lt;/i&gt; gen. nov. sp. nov., isolated from a human clinical sample.</title>
        <authorList>
            <person name="Allen-Vercoe E."/>
            <person name="Daigneault M.C."/>
            <person name="Vancuren S.J."/>
            <person name="Cochrane K."/>
            <person name="O'Neal L.L."/>
            <person name="Sankaranarayanan K."/>
            <person name="Lawson P.A."/>
        </authorList>
    </citation>
    <scope>NUCLEOTIDE SEQUENCE</scope>
    <source>
        <strain evidence="1">CC70A</strain>
    </source>
</reference>
<proteinExistence type="predicted"/>
<dbReference type="AlphaFoldDB" id="A0AA42DKN0"/>
<dbReference type="Proteomes" id="UP001169242">
    <property type="component" value="Unassembled WGS sequence"/>
</dbReference>
<dbReference type="InterPro" id="IPR021243">
    <property type="entry name" value="DUF2804"/>
</dbReference>
<organism evidence="1 2">
    <name type="scientific">Holtiella tumoricola</name>
    <dbReference type="NCBI Taxonomy" id="3018743"/>
    <lineage>
        <taxon>Bacteria</taxon>
        <taxon>Bacillati</taxon>
        <taxon>Bacillota</taxon>
        <taxon>Clostridia</taxon>
        <taxon>Lachnospirales</taxon>
        <taxon>Cellulosilyticaceae</taxon>
        <taxon>Holtiella</taxon>
    </lineage>
</organism>
<sequence>MQQQLTTKGKLLNTKGELCDRGYSTSLILEYDREDIQASKWRIKEWDYYLITTSHYGVALTIADNSYMGLVSISLLDFKNKTYKTKTHMIPFTFGKLKLPHTSKTGDIRYVDHQVEVHVYTHKKERRLRCYMKEFEKDKPFECEFILSDEPKESIVTVTPFKEDKKAFYYNQKIIGMCARGYVKAGKQFLTFRQNNARALLDWGRGVWPYKSHWYWGAAMGTVDNEEIGFNIGCSFGDTNGTSENCFFYKGLQYKLEAVKAIVPKQDEVGILWKFHSSDGRFEMEFKPIVNRKDYHSYGIILSDQQQVFGKYTGKVILDDGTEIKVRDLLGFAESVRNKW</sequence>
<protein>
    <submittedName>
        <fullName evidence="1">DUF2804 domain-containing protein</fullName>
    </submittedName>
</protein>
<dbReference type="PANTHER" id="PTHR35868">
    <property type="entry name" value="DUF2804 DOMAIN-CONTAINING PROTEIN-RELATED"/>
    <property type="match status" value="1"/>
</dbReference>
<name>A0AA42DKN0_9FIRM</name>
<dbReference type="RefSeq" id="WP_271011247.1">
    <property type="nucleotide sequence ID" value="NZ_JAQIFT010000016.1"/>
</dbReference>
<keyword evidence="2" id="KW-1185">Reference proteome</keyword>
<evidence type="ECO:0000313" key="1">
    <source>
        <dbReference type="EMBL" id="MDA3730688.1"/>
    </source>
</evidence>
<comment type="caution">
    <text evidence="1">The sequence shown here is derived from an EMBL/GenBank/DDBJ whole genome shotgun (WGS) entry which is preliminary data.</text>
</comment>
<dbReference type="EMBL" id="JAQIFT010000016">
    <property type="protein sequence ID" value="MDA3730688.1"/>
    <property type="molecule type" value="Genomic_DNA"/>
</dbReference>
<gene>
    <name evidence="1" type="ORF">PBV87_04135</name>
</gene>
<evidence type="ECO:0000313" key="2">
    <source>
        <dbReference type="Proteomes" id="UP001169242"/>
    </source>
</evidence>
<accession>A0AA42DKN0</accession>
<dbReference type="Pfam" id="PF10974">
    <property type="entry name" value="DUF2804"/>
    <property type="match status" value="1"/>
</dbReference>